<protein>
    <submittedName>
        <fullName evidence="2">60S ribosomal protein L18a-1-like isoform X3</fullName>
    </submittedName>
</protein>
<proteinExistence type="predicted"/>
<dbReference type="PANTHER" id="PTHR46666">
    <property type="entry name" value="60S RIBOSOMAL L18A-LIKE PROTEIN"/>
    <property type="match status" value="1"/>
</dbReference>
<evidence type="ECO:0000256" key="1">
    <source>
        <dbReference type="SAM" id="Phobius"/>
    </source>
</evidence>
<feature type="transmembrane region" description="Helical" evidence="1">
    <location>
        <begin position="21"/>
        <end position="48"/>
    </location>
</feature>
<keyword evidence="3" id="KW-1185">Reference proteome</keyword>
<name>A0A6A3BCL8_HIBSY</name>
<sequence>MIGVELLESDRDHNEIFQVCLIGSICTVVSVVASYCLTLHCLLALVYYGSLRNVVPFFDQRAVARSTDAVRPDWLHALYIRKLREKLGETETPIMIRPLLWFLSSNQAEIAAAAADPALYAEKELNSPSTVASAHMDQRMNLMWFHYVLGATISSSFRLLRPDAAGKGKYTLIKEDNDFQADFQASFSTNLSLALVVVSMVLASPLCSQRHVPPSSFSISHVEIVSYSFLIGLLCPLMWYYATFLYFGNNYRKDPRERAGLAASAIAVSIPTLRPSLLPPVNDFHTNKTISPPLSGPVLLQAMACSVKQSQIIRSAEHHCKDDKI</sequence>
<reference evidence="2" key="1">
    <citation type="submission" date="2019-09" db="EMBL/GenBank/DDBJ databases">
        <title>Draft genome information of white flower Hibiscus syriacus.</title>
        <authorList>
            <person name="Kim Y.-M."/>
        </authorList>
    </citation>
    <scope>NUCLEOTIDE SEQUENCE [LARGE SCALE GENOMIC DNA]</scope>
    <source>
        <strain evidence="2">YM2019G1</strain>
    </source>
</reference>
<evidence type="ECO:0000313" key="2">
    <source>
        <dbReference type="EMBL" id="KAE8712539.1"/>
    </source>
</evidence>
<dbReference type="Proteomes" id="UP000436088">
    <property type="component" value="Unassembled WGS sequence"/>
</dbReference>
<keyword evidence="1" id="KW-0472">Membrane</keyword>
<dbReference type="EMBL" id="VEPZ02000894">
    <property type="protein sequence ID" value="KAE8712539.1"/>
    <property type="molecule type" value="Genomic_DNA"/>
</dbReference>
<dbReference type="PANTHER" id="PTHR46666:SF2">
    <property type="entry name" value="60S RIBOSOMAL L18A-LIKE PROTEIN"/>
    <property type="match status" value="1"/>
</dbReference>
<feature type="transmembrane region" description="Helical" evidence="1">
    <location>
        <begin position="181"/>
        <end position="204"/>
    </location>
</feature>
<comment type="caution">
    <text evidence="2">The sequence shown here is derived from an EMBL/GenBank/DDBJ whole genome shotgun (WGS) entry which is preliminary data.</text>
</comment>
<evidence type="ECO:0000313" key="3">
    <source>
        <dbReference type="Proteomes" id="UP000436088"/>
    </source>
</evidence>
<dbReference type="AlphaFoldDB" id="A0A6A3BCL8"/>
<organism evidence="2 3">
    <name type="scientific">Hibiscus syriacus</name>
    <name type="common">Rose of Sharon</name>
    <dbReference type="NCBI Taxonomy" id="106335"/>
    <lineage>
        <taxon>Eukaryota</taxon>
        <taxon>Viridiplantae</taxon>
        <taxon>Streptophyta</taxon>
        <taxon>Embryophyta</taxon>
        <taxon>Tracheophyta</taxon>
        <taxon>Spermatophyta</taxon>
        <taxon>Magnoliopsida</taxon>
        <taxon>eudicotyledons</taxon>
        <taxon>Gunneridae</taxon>
        <taxon>Pentapetalae</taxon>
        <taxon>rosids</taxon>
        <taxon>malvids</taxon>
        <taxon>Malvales</taxon>
        <taxon>Malvaceae</taxon>
        <taxon>Malvoideae</taxon>
        <taxon>Hibiscus</taxon>
    </lineage>
</organism>
<feature type="transmembrane region" description="Helical" evidence="1">
    <location>
        <begin position="224"/>
        <end position="248"/>
    </location>
</feature>
<dbReference type="GO" id="GO:0005840">
    <property type="term" value="C:ribosome"/>
    <property type="evidence" value="ECO:0007669"/>
    <property type="project" value="UniProtKB-KW"/>
</dbReference>
<accession>A0A6A3BCL8</accession>
<gene>
    <name evidence="2" type="ORF">F3Y22_tig00110247pilonHSYRG00056</name>
</gene>
<keyword evidence="1" id="KW-0812">Transmembrane</keyword>
<keyword evidence="1" id="KW-1133">Transmembrane helix</keyword>